<gene>
    <name evidence="5" type="ORF">DBV15_12876</name>
</gene>
<feature type="region of interest" description="Disordered" evidence="3">
    <location>
        <begin position="805"/>
        <end position="863"/>
    </location>
</feature>
<dbReference type="EMBL" id="QBLH01002255">
    <property type="protein sequence ID" value="TGZ49034.1"/>
    <property type="molecule type" value="Genomic_DNA"/>
</dbReference>
<feature type="compositionally biased region" description="Basic and acidic residues" evidence="3">
    <location>
        <begin position="1"/>
        <end position="30"/>
    </location>
</feature>
<organism evidence="5 6">
    <name type="scientific">Temnothorax longispinosus</name>
    <dbReference type="NCBI Taxonomy" id="300112"/>
    <lineage>
        <taxon>Eukaryota</taxon>
        <taxon>Metazoa</taxon>
        <taxon>Ecdysozoa</taxon>
        <taxon>Arthropoda</taxon>
        <taxon>Hexapoda</taxon>
        <taxon>Insecta</taxon>
        <taxon>Pterygota</taxon>
        <taxon>Neoptera</taxon>
        <taxon>Endopterygota</taxon>
        <taxon>Hymenoptera</taxon>
        <taxon>Apocrita</taxon>
        <taxon>Aculeata</taxon>
        <taxon>Formicoidea</taxon>
        <taxon>Formicidae</taxon>
        <taxon>Myrmicinae</taxon>
        <taxon>Temnothorax</taxon>
    </lineage>
</organism>
<dbReference type="InterPro" id="IPR001878">
    <property type="entry name" value="Znf_CCHC"/>
</dbReference>
<feature type="region of interest" description="Disordered" evidence="3">
    <location>
        <begin position="446"/>
        <end position="579"/>
    </location>
</feature>
<dbReference type="PROSITE" id="PS50158">
    <property type="entry name" value="ZF_CCHC"/>
    <property type="match status" value="1"/>
</dbReference>
<dbReference type="SMART" id="SM00343">
    <property type="entry name" value="ZnF_C2HC"/>
    <property type="match status" value="2"/>
</dbReference>
<reference evidence="5 6" key="1">
    <citation type="journal article" date="2019" name="Philos. Trans. R. Soc. Lond., B, Biol. Sci.">
        <title>Ant behaviour and brain gene expression of defending hosts depend on the ecological success of the intruding social parasite.</title>
        <authorList>
            <person name="Kaur R."/>
            <person name="Stoldt M."/>
            <person name="Jongepier E."/>
            <person name="Feldmeyer B."/>
            <person name="Menzel F."/>
            <person name="Bornberg-Bauer E."/>
            <person name="Foitzik S."/>
        </authorList>
    </citation>
    <scope>NUCLEOTIDE SEQUENCE [LARGE SCALE GENOMIC DNA]</scope>
    <source>
        <tissue evidence="5">Whole body</tissue>
    </source>
</reference>
<evidence type="ECO:0000256" key="3">
    <source>
        <dbReference type="SAM" id="MobiDB-lite"/>
    </source>
</evidence>
<name>A0A4V3SAG7_9HYME</name>
<dbReference type="SUPFAM" id="SSF57756">
    <property type="entry name" value="Retrovirus zinc finger-like domains"/>
    <property type="match status" value="1"/>
</dbReference>
<dbReference type="GO" id="GO:0003676">
    <property type="term" value="F:nucleic acid binding"/>
    <property type="evidence" value="ECO:0007669"/>
    <property type="project" value="InterPro"/>
</dbReference>
<evidence type="ECO:0000256" key="2">
    <source>
        <dbReference type="SAM" id="Coils"/>
    </source>
</evidence>
<sequence length="863" mass="96697">MMERASRERLRKERKEARRQSTGTGRERSRLQHKAKERGKRGQTAHEGDSDDEETSSLSREKNGEDEKMDTEILESDEDDVIIDSSPPGSVPQAEKPNFPEREARVILDDAQKKLEEKLGREDCPSVRMDRKEDGQGRKAETGEHYIKRLNKAKNALMAEAETLRALRAGMAPDSLSNNRRAVEKKLEEELSNAPTVTLPSQILEAVNGVDMVARKSTRLKGEYTGTLNRSAAMVKVAISHLVQRHDSVLNPHAREAEMDRLRQKIAEQEREIESLRQLKLQHDTLKRELEEQREQMNRLKETVLGRTDVQETYKDIRGAKRKKVNQFPSSSDEDNEPPRWEEEMGETRLNEDNQHQGTEGMETVGEEESAVSRRNEIMREVETEGMPAALRPSLRGQRAILDPEVPPTSTSTPPSVTKRDQQPLLGRLPVGNMETRLADMLVRRNSHKFLEGAETRKNLPQRKEKKPQTKSEETEEERKGKKGRKRVEVARKNPSIEGTKEEASKIGTQNRAAGVPSSVQANTGQPEGGLWSQVIGRKERTAEKKKERQQQERRRTVPATAQQQQQKQPKRREPRTSAVTLTCPPGMYAEHMGAVRQAINLKDLGIDKPPNTRRTATGALSIELTGQGSAEKADALAAKMGEVLAGKEGVKVARPTMTADIRLSGFDESVTTEEIGRAVAEITGTHPSCVAVGPISQGPRGMGTTVVKCPVKTANVVAKEGKVVLGWTRAKADVLTKRPLQYYRCLEVGHTRVTCRNEIDRTGVCYRCGGQGHVARGCEAKHLCTAQCARVTAGRPTTEWAARPALGDEEAHLPKEEKDKRFPNRREPASRKEKRRRRRKKEPNRGWHQSSGLPATRARGTS</sequence>
<comment type="caution">
    <text evidence="5">The sequence shown here is derived from an EMBL/GenBank/DDBJ whole genome shotgun (WGS) entry which is preliminary data.</text>
</comment>
<dbReference type="InterPro" id="IPR036875">
    <property type="entry name" value="Znf_CCHC_sf"/>
</dbReference>
<dbReference type="GO" id="GO:0008270">
    <property type="term" value="F:zinc ion binding"/>
    <property type="evidence" value="ECO:0007669"/>
    <property type="project" value="UniProtKB-KW"/>
</dbReference>
<feature type="compositionally biased region" description="Basic and acidic residues" evidence="3">
    <location>
        <begin position="810"/>
        <end position="832"/>
    </location>
</feature>
<evidence type="ECO:0000313" key="5">
    <source>
        <dbReference type="EMBL" id="TGZ49034.1"/>
    </source>
</evidence>
<feature type="compositionally biased region" description="Basic and acidic residues" evidence="3">
    <location>
        <begin position="467"/>
        <end position="480"/>
    </location>
</feature>
<keyword evidence="1" id="KW-0479">Metal-binding</keyword>
<keyword evidence="2" id="KW-0175">Coiled coil</keyword>
<evidence type="ECO:0000313" key="6">
    <source>
        <dbReference type="Proteomes" id="UP000310200"/>
    </source>
</evidence>
<feature type="region of interest" description="Disordered" evidence="3">
    <location>
        <begin position="316"/>
        <end position="374"/>
    </location>
</feature>
<accession>A0A4V3SAG7</accession>
<keyword evidence="1" id="KW-0863">Zinc-finger</keyword>
<evidence type="ECO:0000259" key="4">
    <source>
        <dbReference type="PROSITE" id="PS50158"/>
    </source>
</evidence>
<feature type="domain" description="CCHC-type" evidence="4">
    <location>
        <begin position="766"/>
        <end position="779"/>
    </location>
</feature>
<evidence type="ECO:0000256" key="1">
    <source>
        <dbReference type="PROSITE-ProRule" id="PRU00047"/>
    </source>
</evidence>
<feature type="region of interest" description="Disordered" evidence="3">
    <location>
        <begin position="395"/>
        <end position="432"/>
    </location>
</feature>
<feature type="region of interest" description="Disordered" evidence="3">
    <location>
        <begin position="1"/>
        <end position="103"/>
    </location>
</feature>
<dbReference type="Gene3D" id="4.10.60.10">
    <property type="entry name" value="Zinc finger, CCHC-type"/>
    <property type="match status" value="1"/>
</dbReference>
<protein>
    <recommendedName>
        <fullName evidence="4">CCHC-type domain-containing protein</fullName>
    </recommendedName>
</protein>
<keyword evidence="6" id="KW-1185">Reference proteome</keyword>
<dbReference type="AlphaFoldDB" id="A0A4V3SAG7"/>
<feature type="coiled-coil region" evidence="2">
    <location>
        <begin position="259"/>
        <end position="307"/>
    </location>
</feature>
<feature type="compositionally biased region" description="Low complexity" evidence="3">
    <location>
        <begin position="558"/>
        <end position="568"/>
    </location>
</feature>
<feature type="compositionally biased region" description="Basic residues" evidence="3">
    <location>
        <begin position="833"/>
        <end position="843"/>
    </location>
</feature>
<feature type="compositionally biased region" description="Basic residues" evidence="3">
    <location>
        <begin position="31"/>
        <end position="43"/>
    </location>
</feature>
<feature type="compositionally biased region" description="Basic and acidic residues" evidence="3">
    <location>
        <begin position="337"/>
        <end position="355"/>
    </location>
</feature>
<feature type="compositionally biased region" description="Low complexity" evidence="3">
    <location>
        <begin position="408"/>
        <end position="417"/>
    </location>
</feature>
<dbReference type="Proteomes" id="UP000310200">
    <property type="component" value="Unassembled WGS sequence"/>
</dbReference>
<feature type="compositionally biased region" description="Basic and acidic residues" evidence="3">
    <location>
        <begin position="537"/>
        <end position="556"/>
    </location>
</feature>
<feature type="compositionally biased region" description="Acidic residues" evidence="3">
    <location>
        <begin position="67"/>
        <end position="82"/>
    </location>
</feature>
<proteinExistence type="predicted"/>
<feature type="compositionally biased region" description="Basic and acidic residues" evidence="3">
    <location>
        <begin position="449"/>
        <end position="458"/>
    </location>
</feature>
<feature type="compositionally biased region" description="Polar residues" evidence="3">
    <location>
        <begin position="507"/>
        <end position="526"/>
    </location>
</feature>
<dbReference type="STRING" id="300112.A0A4V3SAG7"/>
<keyword evidence="1" id="KW-0862">Zinc</keyword>
<feature type="compositionally biased region" description="Polar residues" evidence="3">
    <location>
        <begin position="848"/>
        <end position="863"/>
    </location>
</feature>